<dbReference type="Proteomes" id="UP000292702">
    <property type="component" value="Unassembled WGS sequence"/>
</dbReference>
<accession>A0A4R0R2U3</accession>
<evidence type="ECO:0000313" key="1">
    <source>
        <dbReference type="EMBL" id="TCD60286.1"/>
    </source>
</evidence>
<gene>
    <name evidence="1" type="ORF">EIP91_010420</name>
</gene>
<dbReference type="AlphaFoldDB" id="A0A4R0R2U3"/>
<comment type="caution">
    <text evidence="1">The sequence shown here is derived from an EMBL/GenBank/DDBJ whole genome shotgun (WGS) entry which is preliminary data.</text>
</comment>
<proteinExistence type="predicted"/>
<feature type="non-terminal residue" evidence="1">
    <location>
        <position position="1"/>
    </location>
</feature>
<organism evidence="1 2">
    <name type="scientific">Steccherinum ochraceum</name>
    <dbReference type="NCBI Taxonomy" id="92696"/>
    <lineage>
        <taxon>Eukaryota</taxon>
        <taxon>Fungi</taxon>
        <taxon>Dikarya</taxon>
        <taxon>Basidiomycota</taxon>
        <taxon>Agaricomycotina</taxon>
        <taxon>Agaricomycetes</taxon>
        <taxon>Polyporales</taxon>
        <taxon>Steccherinaceae</taxon>
        <taxon>Steccherinum</taxon>
    </lineage>
</organism>
<name>A0A4R0R2U3_9APHY</name>
<sequence length="184" mass="20474">ILLQAVKTLKTYGIDIDQVVEHNTPLYDHIVAETPARPVEVFLVAAENSLDALAVTTSAHLHSLLLPQITDEMAKRMGPRYLKRLLELHADRVKYLEQLLLDAPKSHPSTVDCGVAEQRELAMAWAVATSDLQWKIEPDTPASVLQSTFGSLGDDLHCDACKRALDERVLQLVLDWSTNAKRTI</sequence>
<reference evidence="1 2" key="1">
    <citation type="submission" date="2018-11" db="EMBL/GenBank/DDBJ databases">
        <title>Genome assembly of Steccherinum ochraceum LE-BIN_3174, the white-rot fungus of the Steccherinaceae family (The Residual Polyporoid clade, Polyporales, Basidiomycota).</title>
        <authorList>
            <person name="Fedorova T.V."/>
            <person name="Glazunova O.A."/>
            <person name="Landesman E.O."/>
            <person name="Moiseenko K.V."/>
            <person name="Psurtseva N.V."/>
            <person name="Savinova O.S."/>
            <person name="Shakhova N.V."/>
            <person name="Tyazhelova T.V."/>
            <person name="Vasina D.V."/>
        </authorList>
    </citation>
    <scope>NUCLEOTIDE SEQUENCE [LARGE SCALE GENOMIC DNA]</scope>
    <source>
        <strain evidence="1 2">LE-BIN_3174</strain>
    </source>
</reference>
<keyword evidence="2" id="KW-1185">Reference proteome</keyword>
<evidence type="ECO:0000313" key="2">
    <source>
        <dbReference type="Proteomes" id="UP000292702"/>
    </source>
</evidence>
<dbReference type="STRING" id="92696.A0A4R0R2U3"/>
<protein>
    <submittedName>
        <fullName evidence="1">Uncharacterized protein</fullName>
    </submittedName>
</protein>
<dbReference type="EMBL" id="RWJN01000623">
    <property type="protein sequence ID" value="TCD60286.1"/>
    <property type="molecule type" value="Genomic_DNA"/>
</dbReference>
<dbReference type="OrthoDB" id="3265815at2759"/>